<keyword evidence="2" id="KW-1185">Reference proteome</keyword>
<dbReference type="Proteomes" id="UP000186922">
    <property type="component" value="Unassembled WGS sequence"/>
</dbReference>
<dbReference type="AlphaFoldDB" id="A0A1D1UF12"/>
<accession>A0A1D1UF12</accession>
<dbReference type="EMBL" id="BDGG01000001">
    <property type="protein sequence ID" value="GAU87140.1"/>
    <property type="molecule type" value="Genomic_DNA"/>
</dbReference>
<sequence>MVILSFATFTRFLLSTNDQRPKPHISPPQSSLVSIEEIFRVDVEKCLRQIIQKPLFKSDQVLTGFHARKYESL</sequence>
<comment type="caution">
    <text evidence="1">The sequence shown here is derived from an EMBL/GenBank/DDBJ whole genome shotgun (WGS) entry which is preliminary data.</text>
</comment>
<gene>
    <name evidence="1" type="primary">RvY_00036-1</name>
    <name evidence="1" type="synonym">RvY_00036.1</name>
    <name evidence="1" type="ORF">RvY_00036</name>
</gene>
<protein>
    <submittedName>
        <fullName evidence="1">Uncharacterized protein</fullName>
    </submittedName>
</protein>
<proteinExistence type="predicted"/>
<evidence type="ECO:0000313" key="1">
    <source>
        <dbReference type="EMBL" id="GAU87140.1"/>
    </source>
</evidence>
<organism evidence="1 2">
    <name type="scientific">Ramazzottius varieornatus</name>
    <name type="common">Water bear</name>
    <name type="synonym">Tardigrade</name>
    <dbReference type="NCBI Taxonomy" id="947166"/>
    <lineage>
        <taxon>Eukaryota</taxon>
        <taxon>Metazoa</taxon>
        <taxon>Ecdysozoa</taxon>
        <taxon>Tardigrada</taxon>
        <taxon>Eutardigrada</taxon>
        <taxon>Parachela</taxon>
        <taxon>Hypsibioidea</taxon>
        <taxon>Ramazzottiidae</taxon>
        <taxon>Ramazzottius</taxon>
    </lineage>
</organism>
<name>A0A1D1UF12_RAMVA</name>
<reference evidence="1 2" key="1">
    <citation type="journal article" date="2016" name="Nat. Commun.">
        <title>Extremotolerant tardigrade genome and improved radiotolerance of human cultured cells by tardigrade-unique protein.</title>
        <authorList>
            <person name="Hashimoto T."/>
            <person name="Horikawa D.D."/>
            <person name="Saito Y."/>
            <person name="Kuwahara H."/>
            <person name="Kozuka-Hata H."/>
            <person name="Shin-I T."/>
            <person name="Minakuchi Y."/>
            <person name="Ohishi K."/>
            <person name="Motoyama A."/>
            <person name="Aizu T."/>
            <person name="Enomoto A."/>
            <person name="Kondo K."/>
            <person name="Tanaka S."/>
            <person name="Hara Y."/>
            <person name="Koshikawa S."/>
            <person name="Sagara H."/>
            <person name="Miura T."/>
            <person name="Yokobori S."/>
            <person name="Miyagawa K."/>
            <person name="Suzuki Y."/>
            <person name="Kubo T."/>
            <person name="Oyama M."/>
            <person name="Kohara Y."/>
            <person name="Fujiyama A."/>
            <person name="Arakawa K."/>
            <person name="Katayama T."/>
            <person name="Toyoda A."/>
            <person name="Kunieda T."/>
        </authorList>
    </citation>
    <scope>NUCLEOTIDE SEQUENCE [LARGE SCALE GENOMIC DNA]</scope>
    <source>
        <strain evidence="1 2">YOKOZUNA-1</strain>
    </source>
</reference>
<evidence type="ECO:0000313" key="2">
    <source>
        <dbReference type="Proteomes" id="UP000186922"/>
    </source>
</evidence>